<gene>
    <name evidence="1" type="ORF">GCM10023147_32800</name>
</gene>
<dbReference type="RefSeq" id="WP_344997908.1">
    <property type="nucleotide sequence ID" value="NZ_BAABFR010000055.1"/>
</dbReference>
<dbReference type="Proteomes" id="UP001500635">
    <property type="component" value="Unassembled WGS sequence"/>
</dbReference>
<proteinExistence type="predicted"/>
<dbReference type="Gene3D" id="3.40.50.1820">
    <property type="entry name" value="alpha/beta hydrolase"/>
    <property type="match status" value="1"/>
</dbReference>
<dbReference type="SUPFAM" id="SSF53474">
    <property type="entry name" value="alpha/beta-Hydrolases"/>
    <property type="match status" value="1"/>
</dbReference>
<reference evidence="2" key="1">
    <citation type="journal article" date="2019" name="Int. J. Syst. Evol. Microbiol.">
        <title>The Global Catalogue of Microorganisms (GCM) 10K type strain sequencing project: providing services to taxonomists for standard genome sequencing and annotation.</title>
        <authorList>
            <consortium name="The Broad Institute Genomics Platform"/>
            <consortium name="The Broad Institute Genome Sequencing Center for Infectious Disease"/>
            <person name="Wu L."/>
            <person name="Ma J."/>
        </authorList>
    </citation>
    <scope>NUCLEOTIDE SEQUENCE [LARGE SCALE GENOMIC DNA]</scope>
    <source>
        <strain evidence="2">JCM 17688</strain>
    </source>
</reference>
<organism evidence="1 2">
    <name type="scientific">Tsukamurella soli</name>
    <dbReference type="NCBI Taxonomy" id="644556"/>
    <lineage>
        <taxon>Bacteria</taxon>
        <taxon>Bacillati</taxon>
        <taxon>Actinomycetota</taxon>
        <taxon>Actinomycetes</taxon>
        <taxon>Mycobacteriales</taxon>
        <taxon>Tsukamurellaceae</taxon>
        <taxon>Tsukamurella</taxon>
    </lineage>
</organism>
<keyword evidence="2" id="KW-1185">Reference proteome</keyword>
<accession>A0ABP8JXF3</accession>
<comment type="caution">
    <text evidence="1">The sequence shown here is derived from an EMBL/GenBank/DDBJ whole genome shotgun (WGS) entry which is preliminary data.</text>
</comment>
<evidence type="ECO:0000313" key="2">
    <source>
        <dbReference type="Proteomes" id="UP001500635"/>
    </source>
</evidence>
<evidence type="ECO:0008006" key="3">
    <source>
        <dbReference type="Google" id="ProtNLM"/>
    </source>
</evidence>
<dbReference type="EMBL" id="BAABFR010000055">
    <property type="protein sequence ID" value="GAA4397442.1"/>
    <property type="molecule type" value="Genomic_DNA"/>
</dbReference>
<evidence type="ECO:0000313" key="1">
    <source>
        <dbReference type="EMBL" id="GAA4397442.1"/>
    </source>
</evidence>
<dbReference type="InterPro" id="IPR029058">
    <property type="entry name" value="AB_hydrolase_fold"/>
</dbReference>
<name>A0ABP8JXF3_9ACTN</name>
<sequence>MTGGSESTGAVVTTAGYFGTGDAALFGAVSYPASGRVRAGVLLCPSLGKEQAETTRGLKLFAERLAGRGFAVLRFDYACTGESAGSQYRADAADAWISSVGDAAEYLRSLGAPQTVAIGHRAGALLLAHADAGPLDAMVLWDPVTRGRQYIRAKTVLYNMVSEAVEGPAVAAPARSPGADAAAVGTDTVTNCTGDATPGFDPAVEYVHTAGQSLHPKTAARFGGLTLPTDVGAALPPERVLAVVRGTDAGGRFARGQAERGVRLLEIGDQEAFLEPSHPAWLSFPVDEFARIADWLDATVPAETAPVTVALRDSAAVGHTEDGRAIVTRLRTVGEMLTWETAIEGTHDDALDVFVAHSLGQYVRSGPSRLFYEAALGVALRGGRGVRYDRPTVGESGTAAEDDDYLPLYTRGYISAGTTVLDALDPPPGAEVVQSGICVGSWMAAHGTLHARRAGIAADSTAVLVNPLMWRLTPVGPLTRLDLAYGDLAGTPRAEQPYTFATRAHAAVMWRVGRLAPVLRRLVPRSLWRGVGTLPMVQFPDAVFETFAADATRVRLVFAPGDFRHFVESTGGPEAIRASAAPVAMTVTGTGDHTAYHIEVRRAVVNQVLAALGLDGSRAARAARRAPGTTA</sequence>
<protein>
    <recommendedName>
        <fullName evidence="3">Alpha/beta hydrolase family protein</fullName>
    </recommendedName>
</protein>